<feature type="domain" description="Autophagy-related protein 13 N-terminal" evidence="6">
    <location>
        <begin position="35"/>
        <end position="313"/>
    </location>
</feature>
<dbReference type="OrthoDB" id="3972378at2759"/>
<dbReference type="GO" id="GO:0000423">
    <property type="term" value="P:mitophagy"/>
    <property type="evidence" value="ECO:0007669"/>
    <property type="project" value="TreeGrafter"/>
</dbReference>
<feature type="region of interest" description="Disordered" evidence="5">
    <location>
        <begin position="757"/>
        <end position="822"/>
    </location>
</feature>
<sequence>MSDANLNESYNSFLQNSLFLSPNTDEKKLNEAKLIEMFFVKTSMLISNSKSLYLLRNHEEDMEKQSNPDKNIIENITTFHTKYLENEQHISLWKDIDVEKLYESYRKKDTKYPPPLVIETYLDLINLEPNQNLYIIKKDSNEDSQSSLPNITGSAIDSDTLARSVLVCKGGKKNEIVLERWLLELDFEDSTPDALHFNTFENEERQDISFKEFVDSKFLIFLRYLVSLLRMLPAQELHEKAYSEEESGKFPAVRVSTRILDGSKPILSKGRIGLSKPLGTNSHNHLEQKSVLPLETDLGLLRVNVSYRQNVNFFVLNQQEVSQILSSKQVNGPQSNIINTQGLSPNINHHSSIDSGHSVLSSDPIRSNGSKKSLNNYNRGSIQFQSNFKVGSVGSVISNSLTRNPSNSSVIATLRAHRSSNSSSNNVLPQASQNYTSSESLISQHNVDLGVHQSIGSLHSENKHASQHENILKRQTNAAGSNYNSVLNERKFSRGSIKNDNKSNDDIDEFLNLISEDSTRCKDDKNYIQRDEPPEESQSITESIYKFKEMKIEDSNNTDSRIERTIKSNRYADALANYRNMSSSSMVNSRKNSTPKETVIEDVESGFNQYGFSPTEGFDAENLKAVLDKSRRASVESSKRMMLSTSRNSIYSQIEHDPIDLNDSKRKDIGSVSSVSSPKDIIAMRNVDKTGRRRSSASSSFSAPRFSISLNNGNRYSGSPGSNIAHSLSSNIASRKASLDNVSLAVADTSAVYADFEKPKGSLGNKNISPTRTAQSNEINEPKIEINNEEPAKIGDQNDGKKTQHSSYNDEDDLLFFMGDSS</sequence>
<dbReference type="Proteomes" id="UP000095605">
    <property type="component" value="Unassembled WGS sequence"/>
</dbReference>
<dbReference type="Pfam" id="PF10033">
    <property type="entry name" value="ATG13"/>
    <property type="match status" value="1"/>
</dbReference>
<feature type="region of interest" description="Disordered" evidence="5">
    <location>
        <begin position="352"/>
        <end position="374"/>
    </location>
</feature>
<dbReference type="GO" id="GO:0005829">
    <property type="term" value="C:cytosol"/>
    <property type="evidence" value="ECO:0007669"/>
    <property type="project" value="TreeGrafter"/>
</dbReference>
<dbReference type="InterPro" id="IPR036570">
    <property type="entry name" value="HORMA_dom_sf"/>
</dbReference>
<evidence type="ECO:0000256" key="3">
    <source>
        <dbReference type="ARBA" id="ARBA00023006"/>
    </source>
</evidence>
<dbReference type="EMBL" id="LPNL01000001">
    <property type="protein sequence ID" value="OEJ92208.1"/>
    <property type="molecule type" value="Genomic_DNA"/>
</dbReference>
<keyword evidence="8" id="KW-1185">Reference proteome</keyword>
<feature type="compositionally biased region" description="Polar residues" evidence="5">
    <location>
        <begin position="764"/>
        <end position="776"/>
    </location>
</feature>
<dbReference type="GO" id="GO:0034497">
    <property type="term" value="P:protein localization to phagophore assembly site"/>
    <property type="evidence" value="ECO:0007669"/>
    <property type="project" value="TreeGrafter"/>
</dbReference>
<comment type="caution">
    <text evidence="7">The sequence shown here is derived from an EMBL/GenBank/DDBJ whole genome shotgun (WGS) entry which is preliminary data.</text>
</comment>
<name>A0A1E5RZN4_9ASCO</name>
<dbReference type="GO" id="GO:0034727">
    <property type="term" value="P:piecemeal microautophagy of the nucleus"/>
    <property type="evidence" value="ECO:0007669"/>
    <property type="project" value="TreeGrafter"/>
</dbReference>
<organism evidence="7 8">
    <name type="scientific">Hanseniaspora opuntiae</name>
    <dbReference type="NCBI Taxonomy" id="211096"/>
    <lineage>
        <taxon>Eukaryota</taxon>
        <taxon>Fungi</taxon>
        <taxon>Dikarya</taxon>
        <taxon>Ascomycota</taxon>
        <taxon>Saccharomycotina</taxon>
        <taxon>Saccharomycetes</taxon>
        <taxon>Saccharomycodales</taxon>
        <taxon>Saccharomycodaceae</taxon>
        <taxon>Hanseniaspora</taxon>
    </lineage>
</organism>
<dbReference type="PANTHER" id="PTHR13430">
    <property type="match status" value="1"/>
</dbReference>
<dbReference type="InterPro" id="IPR040182">
    <property type="entry name" value="ATG13"/>
</dbReference>
<evidence type="ECO:0000259" key="6">
    <source>
        <dbReference type="Pfam" id="PF10033"/>
    </source>
</evidence>
<evidence type="ECO:0000313" key="8">
    <source>
        <dbReference type="Proteomes" id="UP000095605"/>
    </source>
</evidence>
<proteinExistence type="inferred from homology"/>
<dbReference type="GO" id="GO:0000407">
    <property type="term" value="C:phagophore assembly site"/>
    <property type="evidence" value="ECO:0007669"/>
    <property type="project" value="TreeGrafter"/>
</dbReference>
<evidence type="ECO:0000256" key="4">
    <source>
        <dbReference type="RuleBase" id="RU361214"/>
    </source>
</evidence>
<dbReference type="GO" id="GO:1990316">
    <property type="term" value="C:Atg1/ULK1 kinase complex"/>
    <property type="evidence" value="ECO:0007669"/>
    <property type="project" value="InterPro"/>
</dbReference>
<dbReference type="Gene3D" id="3.30.900.10">
    <property type="entry name" value="HORMA domain"/>
    <property type="match status" value="1"/>
</dbReference>
<evidence type="ECO:0000256" key="2">
    <source>
        <dbReference type="ARBA" id="ARBA00013801"/>
    </source>
</evidence>
<reference evidence="8" key="1">
    <citation type="journal article" date="2016" name="Genome Announc.">
        <title>Genome sequences of three species of Hanseniaspora isolated from spontaneous wine fermentations.</title>
        <authorList>
            <person name="Sternes P.R."/>
            <person name="Lee D."/>
            <person name="Kutyna D.R."/>
            <person name="Borneman A.R."/>
        </authorList>
    </citation>
    <scope>NUCLEOTIDE SEQUENCE [LARGE SCALE GENOMIC DNA]</scope>
    <source>
        <strain evidence="8">AWRI3578</strain>
    </source>
</reference>
<keyword evidence="3 4" id="KW-0072">Autophagy</keyword>
<comment type="similarity">
    <text evidence="1 4">Belongs to the ATG13 family. Fungi subfamily.</text>
</comment>
<evidence type="ECO:0000313" key="7">
    <source>
        <dbReference type="EMBL" id="OEJ92208.1"/>
    </source>
</evidence>
<evidence type="ECO:0000256" key="1">
    <source>
        <dbReference type="ARBA" id="ARBA00005246"/>
    </source>
</evidence>
<feature type="compositionally biased region" description="Basic and acidic residues" evidence="5">
    <location>
        <begin position="780"/>
        <end position="802"/>
    </location>
</feature>
<dbReference type="PANTHER" id="PTHR13430:SF4">
    <property type="entry name" value="AUTOPHAGY-RELATED PROTEIN 13"/>
    <property type="match status" value="1"/>
</dbReference>
<dbReference type="AlphaFoldDB" id="A0A1E5RZN4"/>
<protein>
    <recommendedName>
        <fullName evidence="2 4">Autophagy-related protein 13</fullName>
    </recommendedName>
</protein>
<gene>
    <name evidence="7" type="ORF">AWRI3578_g81</name>
</gene>
<dbReference type="InterPro" id="IPR018731">
    <property type="entry name" value="Atg13_N"/>
</dbReference>
<evidence type="ECO:0000256" key="5">
    <source>
        <dbReference type="SAM" id="MobiDB-lite"/>
    </source>
</evidence>
<accession>A0A1E5RZN4</accession>